<evidence type="ECO:0000256" key="1">
    <source>
        <dbReference type="ARBA" id="ARBA00004651"/>
    </source>
</evidence>
<feature type="transmembrane region" description="Helical" evidence="12">
    <location>
        <begin position="147"/>
        <end position="167"/>
    </location>
</feature>
<reference evidence="13" key="2">
    <citation type="submission" date="2021-08" db="EMBL/GenBank/DDBJ databases">
        <title>Prevotella lacticifex sp. nov., isolated from rumen of cow.</title>
        <authorList>
            <person name="Shinkai T."/>
            <person name="Ikeyama N."/>
            <person name="Kumagai M."/>
            <person name="Ohmori H."/>
            <person name="Sakamoto M."/>
            <person name="Ohkuma M."/>
            <person name="Mitsumori M."/>
        </authorList>
    </citation>
    <scope>NUCLEOTIDE SEQUENCE</scope>
    <source>
        <strain evidence="13">DSM 11371</strain>
    </source>
</reference>
<evidence type="ECO:0000256" key="10">
    <source>
        <dbReference type="ARBA" id="ARBA00023201"/>
    </source>
</evidence>
<keyword evidence="10" id="KW-0739">Sodium transport</keyword>
<feature type="transmembrane region" description="Helical" evidence="12">
    <location>
        <begin position="428"/>
        <end position="447"/>
    </location>
</feature>
<protein>
    <submittedName>
        <fullName evidence="13">Sodium:solute symporter</fullName>
    </submittedName>
</protein>
<evidence type="ECO:0000256" key="9">
    <source>
        <dbReference type="ARBA" id="ARBA00023136"/>
    </source>
</evidence>
<evidence type="ECO:0000256" key="8">
    <source>
        <dbReference type="ARBA" id="ARBA00023065"/>
    </source>
</evidence>
<dbReference type="EMBL" id="BPTR01000001">
    <property type="protein sequence ID" value="GJG27113.1"/>
    <property type="molecule type" value="Genomic_DNA"/>
</dbReference>
<feature type="transmembrane region" description="Helical" evidence="12">
    <location>
        <begin position="7"/>
        <end position="25"/>
    </location>
</feature>
<evidence type="ECO:0000313" key="14">
    <source>
        <dbReference type="EMBL" id="OYP53413.1"/>
    </source>
</evidence>
<evidence type="ECO:0000313" key="13">
    <source>
        <dbReference type="EMBL" id="GJG27113.1"/>
    </source>
</evidence>
<feature type="transmembrane region" description="Helical" evidence="12">
    <location>
        <begin position="400"/>
        <end position="421"/>
    </location>
</feature>
<gene>
    <name evidence="14" type="ORF">CIK91_12140</name>
    <name evidence="13" type="ORF">PRRU23_08130</name>
</gene>
<dbReference type="InterPro" id="IPR038377">
    <property type="entry name" value="Na/Glc_symporter_sf"/>
</dbReference>
<evidence type="ECO:0000256" key="6">
    <source>
        <dbReference type="ARBA" id="ARBA00022989"/>
    </source>
</evidence>
<dbReference type="Proteomes" id="UP000216189">
    <property type="component" value="Unassembled WGS sequence"/>
</dbReference>
<evidence type="ECO:0000256" key="11">
    <source>
        <dbReference type="RuleBase" id="RU362091"/>
    </source>
</evidence>
<evidence type="ECO:0000256" key="4">
    <source>
        <dbReference type="ARBA" id="ARBA00022475"/>
    </source>
</evidence>
<proteinExistence type="inferred from homology"/>
<reference evidence="14 15" key="1">
    <citation type="submission" date="2017-08" db="EMBL/GenBank/DDBJ databases">
        <title>Comparative genomics of non-oral Prevotella species.</title>
        <authorList>
            <person name="Accetto T."/>
            <person name="Nograsek B."/>
            <person name="Avgustin G."/>
        </authorList>
    </citation>
    <scope>NUCLEOTIDE SEQUENCE [LARGE SCALE GENOMIC DNA]</scope>
    <source>
        <strain evidence="14 15">TC1-1</strain>
    </source>
</reference>
<keyword evidence="15" id="KW-1185">Reference proteome</keyword>
<feature type="transmembrane region" description="Helical" evidence="12">
    <location>
        <begin position="459"/>
        <end position="480"/>
    </location>
</feature>
<dbReference type="GO" id="GO:0005886">
    <property type="term" value="C:plasma membrane"/>
    <property type="evidence" value="ECO:0007669"/>
    <property type="project" value="UniProtKB-SubCell"/>
</dbReference>
<dbReference type="InterPro" id="IPR051163">
    <property type="entry name" value="Sodium:Solute_Symporter_SSF"/>
</dbReference>
<keyword evidence="4" id="KW-1003">Cell membrane</keyword>
<keyword evidence="5 12" id="KW-0812">Transmembrane</keyword>
<keyword evidence="8" id="KW-0406">Ion transport</keyword>
<dbReference type="CDD" id="cd11495">
    <property type="entry name" value="SLC5sbd_NIS-like_u3"/>
    <property type="match status" value="1"/>
</dbReference>
<dbReference type="Proteomes" id="UP000887043">
    <property type="component" value="Unassembled WGS sequence"/>
</dbReference>
<organism evidence="13 16">
    <name type="scientific">Segatella bryantii</name>
    <name type="common">Prevotella bryantii</name>
    <dbReference type="NCBI Taxonomy" id="77095"/>
    <lineage>
        <taxon>Bacteria</taxon>
        <taxon>Pseudomonadati</taxon>
        <taxon>Bacteroidota</taxon>
        <taxon>Bacteroidia</taxon>
        <taxon>Bacteroidales</taxon>
        <taxon>Prevotellaceae</taxon>
        <taxon>Segatella</taxon>
    </lineage>
</organism>
<dbReference type="GO" id="GO:0006814">
    <property type="term" value="P:sodium ion transport"/>
    <property type="evidence" value="ECO:0007669"/>
    <property type="project" value="UniProtKB-KW"/>
</dbReference>
<evidence type="ECO:0000256" key="2">
    <source>
        <dbReference type="ARBA" id="ARBA00006434"/>
    </source>
</evidence>
<evidence type="ECO:0000256" key="7">
    <source>
        <dbReference type="ARBA" id="ARBA00023053"/>
    </source>
</evidence>
<dbReference type="Gene3D" id="1.20.1730.10">
    <property type="entry name" value="Sodium/glucose cotransporter"/>
    <property type="match status" value="1"/>
</dbReference>
<comment type="caution">
    <text evidence="13">The sequence shown here is derived from an EMBL/GenBank/DDBJ whole genome shotgun (WGS) entry which is preliminary data.</text>
</comment>
<dbReference type="NCBIfam" id="TIGR00813">
    <property type="entry name" value="sss"/>
    <property type="match status" value="1"/>
</dbReference>
<dbReference type="Pfam" id="PF00474">
    <property type="entry name" value="SSF"/>
    <property type="match status" value="1"/>
</dbReference>
<dbReference type="PANTHER" id="PTHR42985:SF32">
    <property type="entry name" value="SODIUM IODIDE SYMPORTER"/>
    <property type="match status" value="1"/>
</dbReference>
<dbReference type="InterPro" id="IPR001734">
    <property type="entry name" value="Na/solute_symporter"/>
</dbReference>
<dbReference type="GO" id="GO:0015293">
    <property type="term" value="F:symporter activity"/>
    <property type="evidence" value="ECO:0007669"/>
    <property type="project" value="TreeGrafter"/>
</dbReference>
<dbReference type="AlphaFoldDB" id="A0AA37MDU7"/>
<dbReference type="PROSITE" id="PS50283">
    <property type="entry name" value="NA_SOLUT_SYMP_3"/>
    <property type="match status" value="1"/>
</dbReference>
<keyword evidence="9 12" id="KW-0472">Membrane</keyword>
<dbReference type="PANTHER" id="PTHR42985">
    <property type="entry name" value="SODIUM-COUPLED MONOCARBOXYLATE TRANSPORTER"/>
    <property type="match status" value="1"/>
</dbReference>
<dbReference type="EMBL" id="NPJF01000064">
    <property type="protein sequence ID" value="OYP53413.1"/>
    <property type="molecule type" value="Genomic_DNA"/>
</dbReference>
<feature type="transmembrane region" description="Helical" evidence="12">
    <location>
        <begin position="116"/>
        <end position="140"/>
    </location>
</feature>
<feature type="transmembrane region" description="Helical" evidence="12">
    <location>
        <begin position="275"/>
        <end position="295"/>
    </location>
</feature>
<sequence length="487" mass="54356">MIEIIDLVVFFAFTIGIVFLGASFYHKETSVSDYIRGGGNIPSWVVGLSILSTYISSISYLGNPGMSYEHNWNPFVFDLAIPIAAWIACRYFVPFYRNQDSISTYGFLEKRFGRWARVYASFCYLLTQIARIGTIIFLLALPMNMLLGWNIITVIILTSIAIIFYAILGGIRGVIWTEAIQATIMIIGAFTCLIIIFFEMPEGPQQVFSIAISNHKFSLGSFSLTDFSTSTFWVCMIYGIFVNLQNFGVDQNYVQRYHTTNTLEEARRAVKQSTWTLIPVAGMFFLIGTSLYSYYQVHTNLLPSEGIKSDYVFPYFIVHQLPHGITGLLIASIFAAGMSTVATGITSSSTIVLTDYVKPLLPKAKEWHYLAILKISGLIIGLLGMCIAILMINVANILDAWWKLSSIFSGGMLGLFLLGFVSKRACNVDAAIGTICGILIIAWISAFEWLHLPNPHIHNYLTIVCGTATIFLIGFLACHLRIRFKNA</sequence>
<feature type="transmembrane region" description="Helical" evidence="12">
    <location>
        <begin position="45"/>
        <end position="63"/>
    </location>
</feature>
<evidence type="ECO:0000256" key="5">
    <source>
        <dbReference type="ARBA" id="ARBA00022692"/>
    </source>
</evidence>
<keyword evidence="6 12" id="KW-1133">Transmembrane helix</keyword>
<name>A0AA37MDU7_SEGBR</name>
<evidence type="ECO:0000313" key="16">
    <source>
        <dbReference type="Proteomes" id="UP000887043"/>
    </source>
</evidence>
<evidence type="ECO:0000256" key="3">
    <source>
        <dbReference type="ARBA" id="ARBA00022448"/>
    </source>
</evidence>
<evidence type="ECO:0000313" key="15">
    <source>
        <dbReference type="Proteomes" id="UP000216189"/>
    </source>
</evidence>
<feature type="transmembrane region" description="Helical" evidence="12">
    <location>
        <begin position="179"/>
        <end position="198"/>
    </location>
</feature>
<evidence type="ECO:0000256" key="12">
    <source>
        <dbReference type="SAM" id="Phobius"/>
    </source>
</evidence>
<comment type="similarity">
    <text evidence="2 11">Belongs to the sodium:solute symporter (SSF) (TC 2.A.21) family.</text>
</comment>
<accession>A0AA37MDU7</accession>
<feature type="transmembrane region" description="Helical" evidence="12">
    <location>
        <begin position="75"/>
        <end position="96"/>
    </location>
</feature>
<comment type="subcellular location">
    <subcellularLocation>
        <location evidence="1">Cell membrane</location>
        <topology evidence="1">Multi-pass membrane protein</topology>
    </subcellularLocation>
</comment>
<keyword evidence="7" id="KW-0915">Sodium</keyword>
<keyword evidence="3" id="KW-0813">Transport</keyword>
<feature type="transmembrane region" description="Helical" evidence="12">
    <location>
        <begin position="369"/>
        <end position="394"/>
    </location>
</feature>